<dbReference type="InterPro" id="IPR042099">
    <property type="entry name" value="ANL_N_sf"/>
</dbReference>
<dbReference type="InterPro" id="IPR045851">
    <property type="entry name" value="AMP-bd_C_sf"/>
</dbReference>
<organism evidence="4 5">
    <name type="scientific">Rhodonellum ikkaensis</name>
    <dbReference type="NCBI Taxonomy" id="336829"/>
    <lineage>
        <taxon>Bacteria</taxon>
        <taxon>Pseudomonadati</taxon>
        <taxon>Bacteroidota</taxon>
        <taxon>Cytophagia</taxon>
        <taxon>Cytophagales</taxon>
        <taxon>Cytophagaceae</taxon>
        <taxon>Rhodonellum</taxon>
    </lineage>
</organism>
<comment type="caution">
    <text evidence="4">The sequence shown here is derived from an EMBL/GenBank/DDBJ whole genome shotgun (WGS) entry which is preliminary data.</text>
</comment>
<keyword evidence="2 4" id="KW-0436">Ligase</keyword>
<dbReference type="GO" id="GO:0016874">
    <property type="term" value="F:ligase activity"/>
    <property type="evidence" value="ECO:0007669"/>
    <property type="project" value="UniProtKB-KW"/>
</dbReference>
<dbReference type="SUPFAM" id="SSF56801">
    <property type="entry name" value="Acetyl-CoA synthetase-like"/>
    <property type="match status" value="1"/>
</dbReference>
<dbReference type="Gene3D" id="3.30.300.30">
    <property type="match status" value="1"/>
</dbReference>
<reference evidence="4 5" key="1">
    <citation type="submission" date="2016-10" db="EMBL/GenBank/DDBJ databases">
        <authorList>
            <person name="Varghese N."/>
            <person name="Submissions S."/>
        </authorList>
    </citation>
    <scope>NUCLEOTIDE SEQUENCE [LARGE SCALE GENOMIC DNA]</scope>
    <source>
        <strain evidence="4 5">DSM 17997</strain>
    </source>
</reference>
<evidence type="ECO:0000313" key="4">
    <source>
        <dbReference type="EMBL" id="SDZ20286.1"/>
    </source>
</evidence>
<dbReference type="PANTHER" id="PTHR43201:SF5">
    <property type="entry name" value="MEDIUM-CHAIN ACYL-COA LIGASE ACSF2, MITOCHONDRIAL"/>
    <property type="match status" value="1"/>
</dbReference>
<dbReference type="PANTHER" id="PTHR43201">
    <property type="entry name" value="ACYL-COA SYNTHETASE"/>
    <property type="match status" value="1"/>
</dbReference>
<evidence type="ECO:0000259" key="3">
    <source>
        <dbReference type="Pfam" id="PF00501"/>
    </source>
</evidence>
<dbReference type="RefSeq" id="WP_019597789.1">
    <property type="nucleotide sequence ID" value="NZ_FNQC01000007.1"/>
</dbReference>
<sequence length="358" mass="40009">MGKIILQIGSYSFEEIKNSLWTEKDPYLESSLRFCRDWLRGEMLFELSTSGSTGTPKTITVHRRQMEISAKATKDFFGIQPNSLLLCCLSTDMIAGKMMLVRALEWDADVVLVAPKENPLLELSMNREFDFAAMVPMQVAACLDSTKTAGELKKIKQLIIGGAPISPALLEKIGMEKLNAYQTYGMTETVSHVALAKINGQKPIYTALPNVGIGTDASGRLWLEAPMAQEKHLQTNDLVELIGNNQFVWLGRADFTINSGGIKIQPEILEPQLAAIVSEFFPKSDFFLSALEDSKFGQKLVLVIENTQPEQKRAKDLLMEIRKNFHKHLVPKTVLFVSDFMRTPSGKINRRANLNIAK</sequence>
<dbReference type="EMBL" id="FNQC01000007">
    <property type="protein sequence ID" value="SDZ20286.1"/>
    <property type="molecule type" value="Genomic_DNA"/>
</dbReference>
<evidence type="ECO:0000313" key="5">
    <source>
        <dbReference type="Proteomes" id="UP000199663"/>
    </source>
</evidence>
<dbReference type="Pfam" id="PF00501">
    <property type="entry name" value="AMP-binding"/>
    <property type="match status" value="1"/>
</dbReference>
<dbReference type="Proteomes" id="UP000199663">
    <property type="component" value="Unassembled WGS sequence"/>
</dbReference>
<accession>A0A1H3R3V8</accession>
<protein>
    <submittedName>
        <fullName evidence="4">O-succinylbenzoic acid--CoA ligase</fullName>
    </submittedName>
</protein>
<dbReference type="InterPro" id="IPR000873">
    <property type="entry name" value="AMP-dep_synth/lig_dom"/>
</dbReference>
<feature type="domain" description="AMP-dependent synthetase/ligase" evidence="3">
    <location>
        <begin position="49"/>
        <end position="199"/>
    </location>
</feature>
<dbReference type="Gene3D" id="3.40.50.12780">
    <property type="entry name" value="N-terminal domain of ligase-like"/>
    <property type="match status" value="1"/>
</dbReference>
<comment type="similarity">
    <text evidence="1">Belongs to the ATP-dependent AMP-binding enzyme family.</text>
</comment>
<evidence type="ECO:0000256" key="2">
    <source>
        <dbReference type="ARBA" id="ARBA00022598"/>
    </source>
</evidence>
<gene>
    <name evidence="4" type="ORF">SAMN05444412_107171</name>
</gene>
<name>A0A1H3R3V8_9BACT</name>
<proteinExistence type="inferred from homology"/>
<keyword evidence="5" id="KW-1185">Reference proteome</keyword>
<evidence type="ECO:0000256" key="1">
    <source>
        <dbReference type="ARBA" id="ARBA00006432"/>
    </source>
</evidence>